<dbReference type="RefSeq" id="WP_377367970.1">
    <property type="nucleotide sequence ID" value="NZ_JAOTJD010000005.1"/>
</dbReference>
<evidence type="ECO:0000313" key="2">
    <source>
        <dbReference type="Proteomes" id="UP001598130"/>
    </source>
</evidence>
<protein>
    <submittedName>
        <fullName evidence="1">Uncharacterized protein</fullName>
    </submittedName>
</protein>
<name>A0ABW6CN98_9CAUL</name>
<accession>A0ABW6CN98</accession>
<evidence type="ECO:0000313" key="1">
    <source>
        <dbReference type="EMBL" id="MFD3263211.1"/>
    </source>
</evidence>
<keyword evidence="2" id="KW-1185">Reference proteome</keyword>
<reference evidence="1 2" key="1">
    <citation type="submission" date="2022-09" db="EMBL/GenBank/DDBJ databases">
        <title>New species of Phenylobacterium.</title>
        <authorList>
            <person name="Mieszkin S."/>
        </authorList>
    </citation>
    <scope>NUCLEOTIDE SEQUENCE [LARGE SCALE GENOMIC DNA]</scope>
    <source>
        <strain evidence="1 2">HK31-G</strain>
    </source>
</reference>
<sequence length="74" mass="8117">MPKPVETAADAIVVPTPPQTFDLTLEEFCARLSGSDRSVEMIAGFYSDERAKGVDKDTSENFTERYAAFATRPA</sequence>
<dbReference type="EMBL" id="JAOTJD010000005">
    <property type="protein sequence ID" value="MFD3263211.1"/>
    <property type="molecule type" value="Genomic_DNA"/>
</dbReference>
<organism evidence="1 2">
    <name type="scientific">Phenylobacterium ferrooxidans</name>
    <dbReference type="NCBI Taxonomy" id="2982689"/>
    <lineage>
        <taxon>Bacteria</taxon>
        <taxon>Pseudomonadati</taxon>
        <taxon>Pseudomonadota</taxon>
        <taxon>Alphaproteobacteria</taxon>
        <taxon>Caulobacterales</taxon>
        <taxon>Caulobacteraceae</taxon>
        <taxon>Phenylobacterium</taxon>
    </lineage>
</organism>
<proteinExistence type="predicted"/>
<comment type="caution">
    <text evidence="1">The sequence shown here is derived from an EMBL/GenBank/DDBJ whole genome shotgun (WGS) entry which is preliminary data.</text>
</comment>
<dbReference type="Proteomes" id="UP001598130">
    <property type="component" value="Unassembled WGS sequence"/>
</dbReference>
<gene>
    <name evidence="1" type="ORF">OCL97_04425</name>
</gene>